<dbReference type="RefSeq" id="XP_009040713.1">
    <property type="nucleotide sequence ID" value="XM_009042465.1"/>
</dbReference>
<feature type="transmembrane region" description="Helical" evidence="9">
    <location>
        <begin position="1746"/>
        <end position="1764"/>
    </location>
</feature>
<evidence type="ECO:0000256" key="8">
    <source>
        <dbReference type="SAM" id="MobiDB-lite"/>
    </source>
</evidence>
<feature type="transmembrane region" description="Helical" evidence="9">
    <location>
        <begin position="1656"/>
        <end position="1674"/>
    </location>
</feature>
<dbReference type="GeneID" id="20226084"/>
<evidence type="ECO:0000313" key="11">
    <source>
        <dbReference type="EMBL" id="EGB04607.1"/>
    </source>
</evidence>
<feature type="region of interest" description="Disordered" evidence="8">
    <location>
        <begin position="1357"/>
        <end position="1390"/>
    </location>
</feature>
<dbReference type="GO" id="GO:0005975">
    <property type="term" value="P:carbohydrate metabolic process"/>
    <property type="evidence" value="ECO:0007669"/>
    <property type="project" value="UniProtKB-ARBA"/>
</dbReference>
<feature type="transmembrane region" description="Helical" evidence="9">
    <location>
        <begin position="1913"/>
        <end position="1932"/>
    </location>
</feature>
<evidence type="ECO:0000256" key="2">
    <source>
        <dbReference type="ARBA" id="ARBA00010666"/>
    </source>
</evidence>
<sequence length="1934" mass="205250">MMRLALFCLGVASAFHLPAPHRALETRRHAASISEKLGEVQRVDTTMDPIKRNIERFTTGIEAVDEDMDQFEPIKSTQAAILNTAVAWAAVMALAPTSIVPLHLATTSIVAGTCVTDAIGSYEEWQCSTARANAREIAAISTRAAAEAEEIVCGAVRVKSLLPVCVLVSVAALNLSLLTDKALELAVPEEGESASIASYASPGLAKVMSWTLPTLPEPGSAAPAAADGAAAAAPAAATLPGWQLLFGSPARPDLASPMESAPMEREVAASVKTLILLACPVVSLLTASVAVLAEQDASRRALRAQALGRRRFATKADIGRTWKSVTEIVEIESKADTDAWTGFVRAFLPAPLIAGAVASLSESSGQDAAVLASIVATAWGGFQVAVSFVACEYNLARGEESVAAKSRNAGIAEAYSAQAGKANAQVPYAHAISVLCVGTAALLVEAVPKILALPLPFISYAAVRRAAKYRSRTRGDAAAVAASADQLAGLQDGSDDDPLLPLKLTWQNFRGTVSATKKQMVFRVLVGALAAVGCVFGGSPAAVAGRGGAPAAPALRSLGVKVLAQRREPELRRLLASLDAADYPDAADISVEIFVLKTARAWASTWPRGEAIVVDVEENRGVRGAWLAAYDPSVFGDEGRRAVVFEDDVVASPAWFRFLTDAVAASRGAPGVAGVSLQRQRSRLDGTARELGDAAAAQNKLAPLAPADDGLYVFGHVGPWGFSPEPGVWLAFRKWFRKLGNAVDDEKSYSAGADGTPYAERDARTYRESLVARWYRRSLAAARGDAPAAAGAPGSMWTAHFDAFCAARGLGVVHARVRGNALAFAASARSDGEHYAGVNRLDAELAGADDYAAAIRGDLFGDRDAGLPRVTLAGDAEAPAMTAAAARRYAAWYGGFASRGAKARADRRRLAFDAGGLHHGYAGLQTVDRDAALCVLSNTRVAILGDSIQRYFAFTLNYFLNTGEIPPEYEGDHWGPEPTDDYYDDGTTWTDDGTDRSPEKSSHRQKISAAFEGGATTTFFFIQDTWYGDLETLSGELRGGYDVLLANSGWWELKASDDDGTDCEESDMYEKGACLDAYGDEVAALYDGLLRHFQADGKMAVWRTCNCCGDTKMDAGELREGSIAVSAMNAVATQVLSDRGVEIMDVQDTADLSDVGAGDPGDPDGRTFDGGHPRAAVQYAWVQLFLNKVARKLGRESCLAGGGPGTPKPTRSPTPRPTPRPGDTPSPTPAPTPRPTRAPNPAPPPREDDDEGGYGNDGNVRDVSTCGSLDGPDGVAYARDGPELSEVLGVCPAPGQRVLLAVAVAVLAAALVAAARARVGRGPATGAPPAAEKRGDPIDVELSGAALAVLRDMEKREAATGRNSVSVTHASASRRHRASRTSASRLSHYVGGRKSASQFSEYAPATGGRDGRMSSVAFSLYDGGDSDADESEAGDVEARAEAPPPPPPSGAKTRAACAAAAQMGLLLAACAIGDSRMPAGLLPAGTTVRTENVDLWTFVMASLALASAWQMRPLEVDGGKEAALFMSRAQANEWKGWMQVAFVAYHYTNAQDVYVPIRWAVSAYVWLTGFGNGVYFWSSADFSPKRFAQQLWRMNFLCALLAMATNTAWIDYYFVALATVHFGLIFLSLGAARFVGGRCLGWAAPDRKAGREARDAEKALGVVFMVVLTVVLWVPPLLPGAQRDGARGTPYYYVFDWWLAKISDHTADYFWSRTRMDYLSSIHGLLFAAVYARFRDAWPAMAAAKKGALGVCAAAALAVAVSVAKRPAYCCDGGAEYRKINAYVGPLWIPAYLLARNATPWLTNHVARPVEWIGMHSLEFYLLQFHVLLTRKSQLVLYVIPKESWGYTNMALVTGIYVAVCVKALELTNGLRAVAWRAASHRVAAGAVWTVAAYATFEAHFDEAAHPCDGASWAVWAIFALAATAALVFWTLEA</sequence>
<dbReference type="GO" id="GO:0016020">
    <property type="term" value="C:membrane"/>
    <property type="evidence" value="ECO:0007669"/>
    <property type="project" value="UniProtKB-SubCell"/>
</dbReference>
<dbReference type="eggNOG" id="KOG1699">
    <property type="taxonomic scope" value="Eukaryota"/>
</dbReference>
<evidence type="ECO:0000313" key="12">
    <source>
        <dbReference type="Proteomes" id="UP000002729"/>
    </source>
</evidence>
<dbReference type="OrthoDB" id="204144at2759"/>
<dbReference type="InterPro" id="IPR012419">
    <property type="entry name" value="Cas1_AcylTrans_dom"/>
</dbReference>
<keyword evidence="7" id="KW-0325">Glycoprotein</keyword>
<proteinExistence type="inferred from homology"/>
<gene>
    <name evidence="11" type="ORF">AURANDRAFT_67109</name>
</gene>
<protein>
    <recommendedName>
        <fullName evidence="10">Cas1p 10 TM acyl transferase domain-containing protein</fullName>
    </recommendedName>
</protein>
<evidence type="ECO:0000256" key="5">
    <source>
        <dbReference type="ARBA" id="ARBA00022989"/>
    </source>
</evidence>
<evidence type="ECO:0000259" key="10">
    <source>
        <dbReference type="Pfam" id="PF07779"/>
    </source>
</evidence>
<evidence type="ECO:0000256" key="4">
    <source>
        <dbReference type="ARBA" id="ARBA00022692"/>
    </source>
</evidence>
<evidence type="ECO:0000256" key="1">
    <source>
        <dbReference type="ARBA" id="ARBA00004141"/>
    </source>
</evidence>
<dbReference type="PANTHER" id="PTHR13533:SF1">
    <property type="entry name" value="N-ACETYLNEURAMINATE 9-O-ACETYLTRANSFERASE"/>
    <property type="match status" value="1"/>
</dbReference>
<organism evidence="12">
    <name type="scientific">Aureococcus anophagefferens</name>
    <name type="common">Harmful bloom alga</name>
    <dbReference type="NCBI Taxonomy" id="44056"/>
    <lineage>
        <taxon>Eukaryota</taxon>
        <taxon>Sar</taxon>
        <taxon>Stramenopiles</taxon>
        <taxon>Ochrophyta</taxon>
        <taxon>Pelagophyceae</taxon>
        <taxon>Pelagomonadales</taxon>
        <taxon>Pelagomonadaceae</taxon>
        <taxon>Aureococcus</taxon>
    </lineage>
</organism>
<name>F0YJZ7_AURAN</name>
<feature type="domain" description="Cas1p 10 TM acyl transferase" evidence="10">
    <location>
        <begin position="1520"/>
        <end position="1875"/>
    </location>
</feature>
<dbReference type="KEGG" id="aaf:AURANDRAFT_67109"/>
<feature type="region of interest" description="Disordered" evidence="8">
    <location>
        <begin position="1197"/>
        <end position="1274"/>
    </location>
</feature>
<feature type="transmembrane region" description="Helical" evidence="9">
    <location>
        <begin position="1844"/>
        <end position="1862"/>
    </location>
</feature>
<feature type="transmembrane region" description="Helical" evidence="9">
    <location>
        <begin position="1883"/>
        <end position="1901"/>
    </location>
</feature>
<feature type="compositionally biased region" description="Pro residues" evidence="8">
    <location>
        <begin position="1206"/>
        <end position="1244"/>
    </location>
</feature>
<dbReference type="Proteomes" id="UP000002729">
    <property type="component" value="Unassembled WGS sequence"/>
</dbReference>
<feature type="transmembrane region" description="Helical" evidence="9">
    <location>
        <begin position="1615"/>
        <end position="1635"/>
    </location>
</feature>
<dbReference type="Pfam" id="PF07779">
    <property type="entry name" value="Cas1_AcylT"/>
    <property type="match status" value="1"/>
</dbReference>
<evidence type="ECO:0000256" key="9">
    <source>
        <dbReference type="SAM" id="Phobius"/>
    </source>
</evidence>
<feature type="transmembrane region" description="Helical" evidence="9">
    <location>
        <begin position="1591"/>
        <end position="1609"/>
    </location>
</feature>
<dbReference type="InterPro" id="IPR029044">
    <property type="entry name" value="Nucleotide-diphossugar_trans"/>
</dbReference>
<dbReference type="EMBL" id="GL833149">
    <property type="protein sequence ID" value="EGB04607.1"/>
    <property type="molecule type" value="Genomic_DNA"/>
</dbReference>
<feature type="region of interest" description="Disordered" evidence="8">
    <location>
        <begin position="1150"/>
        <end position="1171"/>
    </location>
</feature>
<dbReference type="SUPFAM" id="SSF53448">
    <property type="entry name" value="Nucleotide-diphospho-sugar transferases"/>
    <property type="match status" value="1"/>
</dbReference>
<keyword evidence="4 9" id="KW-0812">Transmembrane</keyword>
<feature type="region of interest" description="Disordered" evidence="8">
    <location>
        <begin position="1416"/>
        <end position="1454"/>
    </location>
</feature>
<reference evidence="11 12" key="1">
    <citation type="journal article" date="2011" name="Proc. Natl. Acad. Sci. U.S.A.">
        <title>Niche of harmful alga Aureococcus anophagefferens revealed through ecogenomics.</title>
        <authorList>
            <person name="Gobler C.J."/>
            <person name="Berry D.L."/>
            <person name="Dyhrman S.T."/>
            <person name="Wilhelm S.W."/>
            <person name="Salamov A."/>
            <person name="Lobanov A.V."/>
            <person name="Zhang Y."/>
            <person name="Collier J.L."/>
            <person name="Wurch L.L."/>
            <person name="Kustka A.B."/>
            <person name="Dill B.D."/>
            <person name="Shah M."/>
            <person name="VerBerkmoes N.C."/>
            <person name="Kuo A."/>
            <person name="Terry A."/>
            <person name="Pangilinan J."/>
            <person name="Lindquist E.A."/>
            <person name="Lucas S."/>
            <person name="Paulsen I.T."/>
            <person name="Hattenrath-Lehmann T.K."/>
            <person name="Talmage S.C."/>
            <person name="Walker E.A."/>
            <person name="Koch F."/>
            <person name="Burson A.M."/>
            <person name="Marcoval M.A."/>
            <person name="Tang Y.Z."/>
            <person name="Lecleir G.R."/>
            <person name="Coyne K.J."/>
            <person name="Berg G.M."/>
            <person name="Bertrand E.M."/>
            <person name="Saito M.A."/>
            <person name="Gladyshev V.N."/>
            <person name="Grigoriev I.V."/>
        </authorList>
    </citation>
    <scope>NUCLEOTIDE SEQUENCE [LARGE SCALE GENOMIC DNA]</scope>
    <source>
        <strain evidence="12">CCMP 1984</strain>
    </source>
</reference>
<dbReference type="GO" id="GO:0005794">
    <property type="term" value="C:Golgi apparatus"/>
    <property type="evidence" value="ECO:0007669"/>
    <property type="project" value="UniProtKB-ARBA"/>
</dbReference>
<feature type="compositionally biased region" description="Basic and acidic residues" evidence="8">
    <location>
        <begin position="993"/>
        <end position="1002"/>
    </location>
</feature>
<evidence type="ECO:0000256" key="6">
    <source>
        <dbReference type="ARBA" id="ARBA00023136"/>
    </source>
</evidence>
<feature type="transmembrane region" description="Helical" evidence="9">
    <location>
        <begin position="1718"/>
        <end position="1734"/>
    </location>
</feature>
<keyword evidence="3" id="KW-0808">Transferase</keyword>
<comment type="similarity">
    <text evidence="2">Belongs to the PC-esterase family. CASD1 subfamily.</text>
</comment>
<comment type="subcellular location">
    <subcellularLocation>
        <location evidence="1">Membrane</location>
        <topology evidence="1">Multi-pass membrane protein</topology>
    </subcellularLocation>
</comment>
<keyword evidence="12" id="KW-1185">Reference proteome</keyword>
<evidence type="ECO:0000256" key="3">
    <source>
        <dbReference type="ARBA" id="ARBA00022679"/>
    </source>
</evidence>
<keyword evidence="5 9" id="KW-1133">Transmembrane helix</keyword>
<dbReference type="PANTHER" id="PTHR13533">
    <property type="entry name" value="N-ACETYLNEURAMINATE 9-O-ACETYLTRANSFERASE"/>
    <property type="match status" value="1"/>
</dbReference>
<keyword evidence="6 9" id="KW-0472">Membrane</keyword>
<feature type="compositionally biased region" description="Acidic residues" evidence="8">
    <location>
        <begin position="1424"/>
        <end position="1435"/>
    </location>
</feature>
<feature type="region of interest" description="Disordered" evidence="8">
    <location>
        <begin position="985"/>
        <end position="1005"/>
    </location>
</feature>
<accession>F0YJZ7</accession>
<dbReference type="InParanoid" id="F0YJZ7"/>
<feature type="transmembrane region" description="Helical" evidence="9">
    <location>
        <begin position="520"/>
        <end position="543"/>
    </location>
</feature>
<evidence type="ECO:0000256" key="7">
    <source>
        <dbReference type="ARBA" id="ARBA00023180"/>
    </source>
</evidence>
<dbReference type="GO" id="GO:0016740">
    <property type="term" value="F:transferase activity"/>
    <property type="evidence" value="ECO:0007669"/>
    <property type="project" value="UniProtKB-KW"/>
</dbReference>